<proteinExistence type="predicted"/>
<name>A0A267A0V4_PSEFR</name>
<dbReference type="Proteomes" id="UP000215861">
    <property type="component" value="Unassembled WGS sequence"/>
</dbReference>
<protein>
    <submittedName>
        <fullName evidence="1">Uncharacterized protein</fullName>
    </submittedName>
</protein>
<comment type="caution">
    <text evidence="1">The sequence shown here is derived from an EMBL/GenBank/DDBJ whole genome shotgun (WGS) entry which is preliminary data.</text>
</comment>
<sequence length="326" mass="36938">MSSQDTRNRLISLIKEHQLEHGLTKIQIGVLSERAGITRQAFNRFYNDLKPFSQGQSIAPLLVDDTGATQDLLARREHDLDQLRAEIKAMKIQHPKDIESAISRHLTTLMNSDLMMFEAKEMTATLENQSKHNEMLKRQLLGAQVKNTRLTIDLAAHQILCSSTATRPVKNAKNFLALTISFADINLKGNDYDAFEHAKDRQLDAHIKTLKKFPSPEKIEIHIFQERYISAFKNFCSGLPEKEGILIVAIQAPVFAQAELKELLRKLIGFASVTLHIPFSKSLASAAAFQKFNFREVPLQEFEEASKARVPQIDWGFDGIQVFRAE</sequence>
<accession>A0A267A0V4</accession>
<dbReference type="RefSeq" id="WP_095038212.1">
    <property type="nucleotide sequence ID" value="NZ_NQKQ01000034.1"/>
</dbReference>
<gene>
    <name evidence="1" type="ORF">CJU81_21785</name>
</gene>
<evidence type="ECO:0000313" key="1">
    <source>
        <dbReference type="EMBL" id="PAA05392.1"/>
    </source>
</evidence>
<reference evidence="1 2" key="1">
    <citation type="submission" date="2017-08" db="EMBL/GenBank/DDBJ databases">
        <title>Genomic and metabolic characterisation of spoilage-associated Pseudomonas species.</title>
        <authorList>
            <person name="Stanborough T."/>
            <person name="Fegan N."/>
            <person name="Powell S.M."/>
            <person name="Singh T."/>
            <person name="Tamplin M.L."/>
            <person name="Chandry P.S."/>
        </authorList>
    </citation>
    <scope>NUCLEOTIDE SEQUENCE [LARGE SCALE GENOMIC DNA]</scope>
    <source>
        <strain evidence="1 2">F1801</strain>
    </source>
</reference>
<evidence type="ECO:0000313" key="2">
    <source>
        <dbReference type="Proteomes" id="UP000215861"/>
    </source>
</evidence>
<dbReference type="OrthoDB" id="6856769at2"/>
<dbReference type="EMBL" id="NQKQ01000034">
    <property type="protein sequence ID" value="PAA05392.1"/>
    <property type="molecule type" value="Genomic_DNA"/>
</dbReference>
<organism evidence="1 2">
    <name type="scientific">Pseudomonas fragi</name>
    <dbReference type="NCBI Taxonomy" id="296"/>
    <lineage>
        <taxon>Bacteria</taxon>
        <taxon>Pseudomonadati</taxon>
        <taxon>Pseudomonadota</taxon>
        <taxon>Gammaproteobacteria</taxon>
        <taxon>Pseudomonadales</taxon>
        <taxon>Pseudomonadaceae</taxon>
        <taxon>Pseudomonas</taxon>
    </lineage>
</organism>
<dbReference type="AlphaFoldDB" id="A0A267A0V4"/>